<dbReference type="Proteomes" id="UP000030111">
    <property type="component" value="Unassembled WGS sequence"/>
</dbReference>
<dbReference type="STRING" id="1121898.GCA_000422725_00719"/>
<feature type="domain" description="Methyltransferase" evidence="1">
    <location>
        <begin position="41"/>
        <end position="136"/>
    </location>
</feature>
<dbReference type="SUPFAM" id="SSF53335">
    <property type="entry name" value="S-adenosyl-L-methionine-dependent methyltransferases"/>
    <property type="match status" value="1"/>
</dbReference>
<dbReference type="OrthoDB" id="9791837at2"/>
<dbReference type="RefSeq" id="WP_026992145.1">
    <property type="nucleotide sequence ID" value="NZ_JRLY01000001.1"/>
</dbReference>
<organism evidence="2 3">
    <name type="scientific">Flavobacterium subsaxonicum WB 4.1-42 = DSM 21790</name>
    <dbReference type="NCBI Taxonomy" id="1121898"/>
    <lineage>
        <taxon>Bacteria</taxon>
        <taxon>Pseudomonadati</taxon>
        <taxon>Bacteroidota</taxon>
        <taxon>Flavobacteriia</taxon>
        <taxon>Flavobacteriales</taxon>
        <taxon>Flavobacteriaceae</taxon>
        <taxon>Flavobacterium</taxon>
    </lineage>
</organism>
<evidence type="ECO:0000313" key="3">
    <source>
        <dbReference type="Proteomes" id="UP000030111"/>
    </source>
</evidence>
<dbReference type="eggNOG" id="COG2226">
    <property type="taxonomic scope" value="Bacteria"/>
</dbReference>
<name>A0A0A2N2T9_9FLAO</name>
<evidence type="ECO:0000259" key="1">
    <source>
        <dbReference type="Pfam" id="PF13649"/>
    </source>
</evidence>
<keyword evidence="3" id="KW-1185">Reference proteome</keyword>
<dbReference type="CDD" id="cd02440">
    <property type="entry name" value="AdoMet_MTases"/>
    <property type="match status" value="1"/>
</dbReference>
<protein>
    <recommendedName>
        <fullName evidence="1">Methyltransferase domain-containing protein</fullName>
    </recommendedName>
</protein>
<dbReference type="EMBL" id="JRLY01000001">
    <property type="protein sequence ID" value="KGO94765.1"/>
    <property type="molecule type" value="Genomic_DNA"/>
</dbReference>
<dbReference type="Gene3D" id="3.40.50.150">
    <property type="entry name" value="Vaccinia Virus protein VP39"/>
    <property type="match status" value="1"/>
</dbReference>
<evidence type="ECO:0000313" key="2">
    <source>
        <dbReference type="EMBL" id="KGO94765.1"/>
    </source>
</evidence>
<dbReference type="InterPro" id="IPR029063">
    <property type="entry name" value="SAM-dependent_MTases_sf"/>
</dbReference>
<reference evidence="2 3" key="1">
    <citation type="submission" date="2013-09" db="EMBL/GenBank/DDBJ databases">
        <authorList>
            <person name="Zeng Z."/>
            <person name="Chen C."/>
        </authorList>
    </citation>
    <scope>NUCLEOTIDE SEQUENCE [LARGE SCALE GENOMIC DNA]</scope>
    <source>
        <strain evidence="2 3">WB 4.1-42</strain>
    </source>
</reference>
<dbReference type="PROSITE" id="PS01330">
    <property type="entry name" value="PABS_1"/>
    <property type="match status" value="1"/>
</dbReference>
<proteinExistence type="predicted"/>
<dbReference type="AlphaFoldDB" id="A0A0A2N2T9"/>
<gene>
    <name evidence="2" type="ORF">Q766_01230</name>
</gene>
<dbReference type="InterPro" id="IPR030373">
    <property type="entry name" value="PABS_CS"/>
</dbReference>
<dbReference type="Pfam" id="PF13649">
    <property type="entry name" value="Methyltransf_25"/>
    <property type="match status" value="1"/>
</dbReference>
<comment type="caution">
    <text evidence="2">The sequence shown here is derived from an EMBL/GenBank/DDBJ whole genome shotgun (WGS) entry which is preliminary data.</text>
</comment>
<accession>A0A0A2N2T9</accession>
<sequence>MENQYDKIARHYDFLSRLVFFKSQVNAQVQQLKHLPTGSTILIVGGGTGWILEEIAKVHPTGLHIVYVEASAKMTAISKTRNFGQNTIEFHTKSVQYFTFGFRFHAIFTPFLFDNFTEQIADVVFQKLHSILKNDGLWFFTDFNTDGKNSWWKRALLKLTYKFFTTLKIIQTNKLVNMAPYFKKYHYKKIQHQFYYGTFIEATVYQK</sequence>
<dbReference type="InterPro" id="IPR041698">
    <property type="entry name" value="Methyltransf_25"/>
</dbReference>